<gene>
    <name evidence="2" type="ORF">CBYS24578_00014896</name>
</gene>
<feature type="compositionally biased region" description="Low complexity" evidence="1">
    <location>
        <begin position="7"/>
        <end position="25"/>
    </location>
</feature>
<proteinExistence type="predicted"/>
<dbReference type="EMBL" id="CABFNO020001436">
    <property type="protein sequence ID" value="CAG9987566.1"/>
    <property type="molecule type" value="Genomic_DNA"/>
</dbReference>
<reference evidence="3" key="1">
    <citation type="submission" date="2019-06" db="EMBL/GenBank/DDBJ databases">
        <authorList>
            <person name="Broberg M."/>
        </authorList>
    </citation>
    <scope>NUCLEOTIDE SEQUENCE [LARGE SCALE GENOMIC DNA]</scope>
</reference>
<reference evidence="2 3" key="2">
    <citation type="submission" date="2021-10" db="EMBL/GenBank/DDBJ databases">
        <authorList>
            <person name="Piombo E."/>
        </authorList>
    </citation>
    <scope>NUCLEOTIDE SEQUENCE [LARGE SCALE GENOMIC DNA]</scope>
</reference>
<dbReference type="OrthoDB" id="10421931at2759"/>
<name>A0A9N9UF89_9HYPO</name>
<accession>A0A9N9UF89</accession>
<dbReference type="AlphaFoldDB" id="A0A9N9UF89"/>
<protein>
    <submittedName>
        <fullName evidence="2">Uncharacterized protein</fullName>
    </submittedName>
</protein>
<comment type="caution">
    <text evidence="2">The sequence shown here is derived from an EMBL/GenBank/DDBJ whole genome shotgun (WGS) entry which is preliminary data.</text>
</comment>
<organism evidence="2 3">
    <name type="scientific">Clonostachys byssicola</name>
    <dbReference type="NCBI Taxonomy" id="160290"/>
    <lineage>
        <taxon>Eukaryota</taxon>
        <taxon>Fungi</taxon>
        <taxon>Dikarya</taxon>
        <taxon>Ascomycota</taxon>
        <taxon>Pezizomycotina</taxon>
        <taxon>Sordariomycetes</taxon>
        <taxon>Hypocreomycetidae</taxon>
        <taxon>Hypocreales</taxon>
        <taxon>Bionectriaceae</taxon>
        <taxon>Clonostachys</taxon>
    </lineage>
</organism>
<evidence type="ECO:0000313" key="2">
    <source>
        <dbReference type="EMBL" id="CAG9987566.1"/>
    </source>
</evidence>
<evidence type="ECO:0000256" key="1">
    <source>
        <dbReference type="SAM" id="MobiDB-lite"/>
    </source>
</evidence>
<feature type="region of interest" description="Disordered" evidence="1">
    <location>
        <begin position="1"/>
        <end position="36"/>
    </location>
</feature>
<dbReference type="Proteomes" id="UP000754883">
    <property type="component" value="Unassembled WGS sequence"/>
</dbReference>
<keyword evidence="3" id="KW-1185">Reference proteome</keyword>
<sequence>MSKCSNAAAAPGGAGPTSATSGSSADTLSQDQLPVPSAMIEVRRPWGLQPTPRQPLVPGTGSTLAADRNSGSAMLNAWLVQDAAEDPFQTIAALSVGTGAATINKSAAVLQRIDSLFVNRAEQEGTVAACGSWTKEDS</sequence>
<evidence type="ECO:0000313" key="3">
    <source>
        <dbReference type="Proteomes" id="UP000754883"/>
    </source>
</evidence>